<keyword evidence="2" id="KW-0812">Transmembrane</keyword>
<proteinExistence type="predicted"/>
<name>A0A4R0RF12_9APHY</name>
<evidence type="ECO:0000313" key="5">
    <source>
        <dbReference type="Proteomes" id="UP000292702"/>
    </source>
</evidence>
<gene>
    <name evidence="4" type="ORF">EIP91_002215</name>
</gene>
<comment type="caution">
    <text evidence="4">The sequence shown here is derived from an EMBL/GenBank/DDBJ whole genome shotgun (WGS) entry which is preliminary data.</text>
</comment>
<feature type="transmembrane region" description="Helical" evidence="2">
    <location>
        <begin position="31"/>
        <end position="49"/>
    </location>
</feature>
<feature type="domain" description="Distal membrane-arm assembly complex protein 1-like" evidence="3">
    <location>
        <begin position="29"/>
        <end position="74"/>
    </location>
</feature>
<sequence length="84" mass="8760">MSQTNVQPNSTVASDPGAATQAQLSRPQDCFTCRLIGTGALGAVGFYALNMSRAKAPGSPFGKRIMAGVGVGFLFASAFRWTMD</sequence>
<feature type="compositionally biased region" description="Polar residues" evidence="1">
    <location>
        <begin position="1"/>
        <end position="13"/>
    </location>
</feature>
<keyword evidence="2" id="KW-1133">Transmembrane helix</keyword>
<keyword evidence="5" id="KW-1185">Reference proteome</keyword>
<reference evidence="4 5" key="1">
    <citation type="submission" date="2018-11" db="EMBL/GenBank/DDBJ databases">
        <title>Genome assembly of Steccherinum ochraceum LE-BIN_3174, the white-rot fungus of the Steccherinaceae family (The Residual Polyporoid clade, Polyporales, Basidiomycota).</title>
        <authorList>
            <person name="Fedorova T.V."/>
            <person name="Glazunova O.A."/>
            <person name="Landesman E.O."/>
            <person name="Moiseenko K.V."/>
            <person name="Psurtseva N.V."/>
            <person name="Savinova O.S."/>
            <person name="Shakhova N.V."/>
            <person name="Tyazhelova T.V."/>
            <person name="Vasina D.V."/>
        </authorList>
    </citation>
    <scope>NUCLEOTIDE SEQUENCE [LARGE SCALE GENOMIC DNA]</scope>
    <source>
        <strain evidence="4 5">LE-BIN_3174</strain>
    </source>
</reference>
<feature type="region of interest" description="Disordered" evidence="1">
    <location>
        <begin position="1"/>
        <end position="20"/>
    </location>
</feature>
<dbReference type="OrthoDB" id="6604875at2759"/>
<dbReference type="AlphaFoldDB" id="A0A4R0RF12"/>
<accession>A0A4R0RF12</accession>
<protein>
    <recommendedName>
        <fullName evidence="3">Distal membrane-arm assembly complex protein 1-like domain-containing protein</fullName>
    </recommendedName>
</protein>
<evidence type="ECO:0000256" key="1">
    <source>
        <dbReference type="SAM" id="MobiDB-lite"/>
    </source>
</evidence>
<dbReference type="Proteomes" id="UP000292702">
    <property type="component" value="Unassembled WGS sequence"/>
</dbReference>
<dbReference type="EMBL" id="RWJN01000164">
    <property type="protein sequence ID" value="TCD65776.1"/>
    <property type="molecule type" value="Genomic_DNA"/>
</dbReference>
<feature type="transmembrane region" description="Helical" evidence="2">
    <location>
        <begin position="61"/>
        <end position="81"/>
    </location>
</feature>
<evidence type="ECO:0000256" key="2">
    <source>
        <dbReference type="SAM" id="Phobius"/>
    </source>
</evidence>
<evidence type="ECO:0000259" key="3">
    <source>
        <dbReference type="Pfam" id="PF15055"/>
    </source>
</evidence>
<evidence type="ECO:0000313" key="4">
    <source>
        <dbReference type="EMBL" id="TCD65776.1"/>
    </source>
</evidence>
<dbReference type="InterPro" id="IPR028036">
    <property type="entry name" value="DMAC1-like_dom"/>
</dbReference>
<dbReference type="Pfam" id="PF15055">
    <property type="entry name" value="DMAC1_Dmo2"/>
    <property type="match status" value="1"/>
</dbReference>
<organism evidence="4 5">
    <name type="scientific">Steccherinum ochraceum</name>
    <dbReference type="NCBI Taxonomy" id="92696"/>
    <lineage>
        <taxon>Eukaryota</taxon>
        <taxon>Fungi</taxon>
        <taxon>Dikarya</taxon>
        <taxon>Basidiomycota</taxon>
        <taxon>Agaricomycotina</taxon>
        <taxon>Agaricomycetes</taxon>
        <taxon>Polyporales</taxon>
        <taxon>Steccherinaceae</taxon>
        <taxon>Steccherinum</taxon>
    </lineage>
</organism>
<keyword evidence="2" id="KW-0472">Membrane</keyword>